<dbReference type="Pfam" id="PF13648">
    <property type="entry name" value="Lipocalin_4"/>
    <property type="match status" value="1"/>
</dbReference>
<dbReference type="STRING" id="1121284.SAMN05660493_03097"/>
<keyword evidence="1" id="KW-0732">Signal</keyword>
<reference evidence="4" key="1">
    <citation type="submission" date="2016-10" db="EMBL/GenBank/DDBJ databases">
        <authorList>
            <person name="Varghese N."/>
            <person name="Submissions S."/>
        </authorList>
    </citation>
    <scope>NUCLEOTIDE SEQUENCE [LARGE SCALE GENOMIC DNA]</scope>
    <source>
        <strain evidence="4">DSM 19482</strain>
    </source>
</reference>
<feature type="signal peptide" evidence="1">
    <location>
        <begin position="1"/>
        <end position="20"/>
    </location>
</feature>
<evidence type="ECO:0000259" key="2">
    <source>
        <dbReference type="Pfam" id="PF13648"/>
    </source>
</evidence>
<evidence type="ECO:0000313" key="4">
    <source>
        <dbReference type="Proteomes" id="UP000187261"/>
    </source>
</evidence>
<accession>A0A1U7Q088</accession>
<evidence type="ECO:0000256" key="1">
    <source>
        <dbReference type="SAM" id="SignalP"/>
    </source>
</evidence>
<name>A0A1U7Q088_9FLAO</name>
<dbReference type="RefSeq" id="WP_076784412.1">
    <property type="nucleotide sequence ID" value="NZ_FTPU01000053.1"/>
</dbReference>
<organism evidence="3 4">
    <name type="scientific">Epilithonimonas bovis DSM 19482</name>
    <dbReference type="NCBI Taxonomy" id="1121284"/>
    <lineage>
        <taxon>Bacteria</taxon>
        <taxon>Pseudomonadati</taxon>
        <taxon>Bacteroidota</taxon>
        <taxon>Flavobacteriia</taxon>
        <taxon>Flavobacteriales</taxon>
        <taxon>Weeksellaceae</taxon>
        <taxon>Chryseobacterium group</taxon>
        <taxon>Epilithonimonas</taxon>
    </lineage>
</organism>
<evidence type="ECO:0000313" key="3">
    <source>
        <dbReference type="EMBL" id="SIT98383.1"/>
    </source>
</evidence>
<dbReference type="OrthoDB" id="1453801at2"/>
<keyword evidence="4" id="KW-1185">Reference proteome</keyword>
<dbReference type="AlphaFoldDB" id="A0A1U7Q088"/>
<protein>
    <recommendedName>
        <fullName evidence="2">Lipocalin-like domain-containing protein</fullName>
    </recommendedName>
</protein>
<dbReference type="EMBL" id="FTPU01000053">
    <property type="protein sequence ID" value="SIT98383.1"/>
    <property type="molecule type" value="Genomic_DNA"/>
</dbReference>
<dbReference type="Proteomes" id="UP000187261">
    <property type="component" value="Unassembled WGS sequence"/>
</dbReference>
<proteinExistence type="predicted"/>
<feature type="domain" description="Lipocalin-like" evidence="2">
    <location>
        <begin position="37"/>
        <end position="115"/>
    </location>
</feature>
<gene>
    <name evidence="3" type="ORF">SAMN05660493_03097</name>
</gene>
<dbReference type="InterPro" id="IPR024311">
    <property type="entry name" value="Lipocalin-like"/>
</dbReference>
<sequence>MKTFYLVFLAMISLSLSNCSRDDDNNSGDDNSVKQKLIGKWYFSDPSVYGYNYNNSFTFSADDKVIYRYWAGAGSGNNFESETGSFSIKDDKLTMVFPKTVSLTYVQKVIFISDKKVEFVETGNASEEPYDGTYYKAE</sequence>
<feature type="chain" id="PRO_5012301650" description="Lipocalin-like domain-containing protein" evidence="1">
    <location>
        <begin position="21"/>
        <end position="138"/>
    </location>
</feature>